<feature type="compositionally biased region" description="Pro residues" evidence="1">
    <location>
        <begin position="11"/>
        <end position="25"/>
    </location>
</feature>
<dbReference type="InterPro" id="IPR000601">
    <property type="entry name" value="PKD_dom"/>
</dbReference>
<accession>A0ABQ2RS74</accession>
<evidence type="ECO:0000313" key="4">
    <source>
        <dbReference type="EMBL" id="GGR59624.1"/>
    </source>
</evidence>
<dbReference type="CDD" id="cd00146">
    <property type="entry name" value="PKD"/>
    <property type="match status" value="1"/>
</dbReference>
<dbReference type="PANTHER" id="PTHR31157:SF1">
    <property type="entry name" value="SCP DOMAIN-CONTAINING PROTEIN"/>
    <property type="match status" value="1"/>
</dbReference>
<dbReference type="InterPro" id="IPR022409">
    <property type="entry name" value="PKD/Chitinase_dom"/>
</dbReference>
<feature type="signal peptide" evidence="2">
    <location>
        <begin position="1"/>
        <end position="47"/>
    </location>
</feature>
<evidence type="ECO:0000256" key="2">
    <source>
        <dbReference type="SAM" id="SignalP"/>
    </source>
</evidence>
<protein>
    <recommendedName>
        <fullName evidence="3">PKD domain-containing protein</fullName>
    </recommendedName>
</protein>
<feature type="chain" id="PRO_5047518101" description="PKD domain-containing protein" evidence="2">
    <location>
        <begin position="48"/>
        <end position="355"/>
    </location>
</feature>
<dbReference type="InterPro" id="IPR035940">
    <property type="entry name" value="CAP_sf"/>
</dbReference>
<dbReference type="PROSITE" id="PS50093">
    <property type="entry name" value="PKD"/>
    <property type="match status" value="1"/>
</dbReference>
<evidence type="ECO:0000256" key="1">
    <source>
        <dbReference type="SAM" id="MobiDB-lite"/>
    </source>
</evidence>
<dbReference type="Gene3D" id="2.60.40.10">
    <property type="entry name" value="Immunoglobulins"/>
    <property type="match status" value="1"/>
</dbReference>
<dbReference type="Gene3D" id="3.40.33.10">
    <property type="entry name" value="CAP"/>
    <property type="match status" value="1"/>
</dbReference>
<dbReference type="InterPro" id="IPR013783">
    <property type="entry name" value="Ig-like_fold"/>
</dbReference>
<dbReference type="EMBL" id="BMQM01000013">
    <property type="protein sequence ID" value="GGR59624.1"/>
    <property type="molecule type" value="Genomic_DNA"/>
</dbReference>
<gene>
    <name evidence="4" type="ORF">GCM10008959_21760</name>
</gene>
<dbReference type="Proteomes" id="UP000634308">
    <property type="component" value="Unassembled WGS sequence"/>
</dbReference>
<comment type="caution">
    <text evidence="4">The sequence shown here is derived from an EMBL/GenBank/DDBJ whole genome shotgun (WGS) entry which is preliminary data.</text>
</comment>
<dbReference type="PANTHER" id="PTHR31157">
    <property type="entry name" value="SCP DOMAIN-CONTAINING PROTEIN"/>
    <property type="match status" value="1"/>
</dbReference>
<evidence type="ECO:0000313" key="5">
    <source>
        <dbReference type="Proteomes" id="UP000634308"/>
    </source>
</evidence>
<proteinExistence type="predicted"/>
<dbReference type="InterPro" id="IPR014044">
    <property type="entry name" value="CAP_dom"/>
</dbReference>
<keyword evidence="2" id="KW-0732">Signal</keyword>
<dbReference type="SMART" id="SM00089">
    <property type="entry name" value="PKD"/>
    <property type="match status" value="1"/>
</dbReference>
<dbReference type="Pfam" id="PF00188">
    <property type="entry name" value="CAP"/>
    <property type="match status" value="1"/>
</dbReference>
<sequence>MNRSSAQRPRPAAPYPAPVTTPARPPRPRRPWVAPLLLLALSAPASAQSQGGTFRIGYSGDSQRRAPYTVTFTATHPAGYTAQWAFGDGGSARGPQVTHTYYRPGTYALSAALLDASGREVARASAQIQVLSGGPERTELTLLLTPGSVRVSTAESVLYTPGTPRVFLDGREIGSGPVPVTPGTHTAVTQASSSTGQTVDRRVTFTVPAQPWQTSLPFDSEVLRLTNQARAQGWNCATLRTGGPALPPLKQHPTLDLAAQAQSVAMALYGYFDHTSALDGSTPARRLNAAGMIPTSSAENIAAGQETPAEVVDGWLRSPGHCRNIMGNFTLIGLSYVNRPGSPYGRYWTQVFARP</sequence>
<dbReference type="CDD" id="cd05379">
    <property type="entry name" value="CAP_bacterial"/>
    <property type="match status" value="1"/>
</dbReference>
<feature type="compositionally biased region" description="Low complexity" evidence="1">
    <location>
        <begin position="1"/>
        <end position="10"/>
    </location>
</feature>
<dbReference type="SUPFAM" id="SSF55797">
    <property type="entry name" value="PR-1-like"/>
    <property type="match status" value="1"/>
</dbReference>
<feature type="region of interest" description="Disordered" evidence="1">
    <location>
        <begin position="1"/>
        <end position="28"/>
    </location>
</feature>
<organism evidence="4 5">
    <name type="scientific">Deinococcus seoulensis</name>
    <dbReference type="NCBI Taxonomy" id="1837379"/>
    <lineage>
        <taxon>Bacteria</taxon>
        <taxon>Thermotogati</taxon>
        <taxon>Deinococcota</taxon>
        <taxon>Deinococci</taxon>
        <taxon>Deinococcales</taxon>
        <taxon>Deinococcaceae</taxon>
        <taxon>Deinococcus</taxon>
    </lineage>
</organism>
<keyword evidence="5" id="KW-1185">Reference proteome</keyword>
<feature type="domain" description="PKD" evidence="3">
    <location>
        <begin position="77"/>
        <end position="135"/>
    </location>
</feature>
<dbReference type="InterPro" id="IPR035986">
    <property type="entry name" value="PKD_dom_sf"/>
</dbReference>
<name>A0ABQ2RS74_9DEIO</name>
<evidence type="ECO:0000259" key="3">
    <source>
        <dbReference type="PROSITE" id="PS50093"/>
    </source>
</evidence>
<dbReference type="SUPFAM" id="SSF49299">
    <property type="entry name" value="PKD domain"/>
    <property type="match status" value="1"/>
</dbReference>
<reference evidence="5" key="1">
    <citation type="journal article" date="2019" name="Int. J. Syst. Evol. Microbiol.">
        <title>The Global Catalogue of Microorganisms (GCM) 10K type strain sequencing project: providing services to taxonomists for standard genome sequencing and annotation.</title>
        <authorList>
            <consortium name="The Broad Institute Genomics Platform"/>
            <consortium name="The Broad Institute Genome Sequencing Center for Infectious Disease"/>
            <person name="Wu L."/>
            <person name="Ma J."/>
        </authorList>
    </citation>
    <scope>NUCLEOTIDE SEQUENCE [LARGE SCALE GENOMIC DNA]</scope>
    <source>
        <strain evidence="5">JCM 31404</strain>
    </source>
</reference>
<dbReference type="Pfam" id="PF00801">
    <property type="entry name" value="PKD"/>
    <property type="match status" value="1"/>
</dbReference>